<dbReference type="InterPro" id="IPR001387">
    <property type="entry name" value="Cro/C1-type_HTH"/>
</dbReference>
<proteinExistence type="predicted"/>
<dbReference type="Pfam" id="PF13443">
    <property type="entry name" value="HTH_26"/>
    <property type="match status" value="1"/>
</dbReference>
<evidence type="ECO:0000313" key="2">
    <source>
        <dbReference type="EMBL" id="MVX65735.1"/>
    </source>
</evidence>
<dbReference type="SUPFAM" id="SSF47413">
    <property type="entry name" value="lambda repressor-like DNA-binding domains"/>
    <property type="match status" value="1"/>
</dbReference>
<evidence type="ECO:0000313" key="3">
    <source>
        <dbReference type="Proteomes" id="UP000656077"/>
    </source>
</evidence>
<reference evidence="2" key="1">
    <citation type="submission" date="2019-12" db="EMBL/GenBank/DDBJ databases">
        <title>Microbes associate with the intestines of laboratory mice.</title>
        <authorList>
            <person name="Navarre W."/>
            <person name="Wong E."/>
        </authorList>
    </citation>
    <scope>NUCLEOTIDE SEQUENCE</scope>
    <source>
        <strain evidence="2">NM79_F5</strain>
    </source>
</reference>
<dbReference type="EMBL" id="WSRQ01000037">
    <property type="protein sequence ID" value="MVX65735.1"/>
    <property type="molecule type" value="Genomic_DNA"/>
</dbReference>
<gene>
    <name evidence="2" type="ORF">GKZ28_18815</name>
</gene>
<name>A0A964RQ96_9CLOT</name>
<dbReference type="InterPro" id="IPR010982">
    <property type="entry name" value="Lambda_DNA-bd_dom_sf"/>
</dbReference>
<comment type="caution">
    <text evidence="2">The sequence shown here is derived from an EMBL/GenBank/DDBJ whole genome shotgun (WGS) entry which is preliminary data.</text>
</comment>
<accession>A0A964RQ96</accession>
<evidence type="ECO:0000259" key="1">
    <source>
        <dbReference type="Pfam" id="PF13443"/>
    </source>
</evidence>
<dbReference type="GO" id="GO:0003677">
    <property type="term" value="F:DNA binding"/>
    <property type="evidence" value="ECO:0007669"/>
    <property type="project" value="InterPro"/>
</dbReference>
<dbReference type="Proteomes" id="UP000656077">
    <property type="component" value="Unassembled WGS sequence"/>
</dbReference>
<dbReference type="AlphaFoldDB" id="A0A964RQ96"/>
<sequence length="121" mass="14230">MQNFSYNLTIDNLFYNRKAIGKKLLEIMKLKGHTKISFSKLTDISRQTLNNLFKGEINDKTTFKTCINKIIETENITLADIINYNENKEIQSVVDYKFDPEAKEMLDILDHILHLCDLYYC</sequence>
<feature type="domain" description="HTH cro/C1-type" evidence="1">
    <location>
        <begin position="23"/>
        <end position="85"/>
    </location>
</feature>
<protein>
    <submittedName>
        <fullName evidence="2">Helix-turn-helix domain-containing protein</fullName>
    </submittedName>
</protein>
<dbReference type="RefSeq" id="WP_160360424.1">
    <property type="nucleotide sequence ID" value="NZ_WSRQ01000037.1"/>
</dbReference>
<dbReference type="Gene3D" id="1.10.260.40">
    <property type="entry name" value="lambda repressor-like DNA-binding domains"/>
    <property type="match status" value="1"/>
</dbReference>
<organism evidence="2 3">
    <name type="scientific">Clostridium chromiireducens</name>
    <dbReference type="NCBI Taxonomy" id="225345"/>
    <lineage>
        <taxon>Bacteria</taxon>
        <taxon>Bacillati</taxon>
        <taxon>Bacillota</taxon>
        <taxon>Clostridia</taxon>
        <taxon>Eubacteriales</taxon>
        <taxon>Clostridiaceae</taxon>
        <taxon>Clostridium</taxon>
    </lineage>
</organism>